<gene>
    <name evidence="1" type="ORF">ODY93_22860</name>
</gene>
<dbReference type="RefSeq" id="WP_282680111.1">
    <property type="nucleotide sequence ID" value="NZ_JAOTLW010000089.1"/>
</dbReference>
<keyword evidence="2" id="KW-1185">Reference proteome</keyword>
<reference evidence="1 2" key="1">
    <citation type="submission" date="2022-09" db="EMBL/GenBank/DDBJ databases">
        <title>The outer-membrane cytochrome OmcA is essential for infection of Shewanella oneidensis by a zebrafish-associated bacteriophage.</title>
        <authorList>
            <person name="Grenfell A.W."/>
            <person name="Intile P."/>
            <person name="Mcfarlane J."/>
            <person name="Leung D."/>
            <person name="Abdalla K."/>
            <person name="Wold M."/>
            <person name="Kees E."/>
            <person name="Gralnick J."/>
        </authorList>
    </citation>
    <scope>NUCLEOTIDE SEQUENCE [LARGE SCALE GENOMIC DNA]</scope>
    <source>
        <strain evidence="1 2">NF-5</strain>
    </source>
</reference>
<feature type="non-terminal residue" evidence="1">
    <location>
        <position position="1"/>
    </location>
</feature>
<evidence type="ECO:0000313" key="2">
    <source>
        <dbReference type="Proteomes" id="UP001159075"/>
    </source>
</evidence>
<dbReference type="Proteomes" id="UP001159075">
    <property type="component" value="Unassembled WGS sequence"/>
</dbReference>
<name>A0ABT6ULF1_9GAMM</name>
<accession>A0ABT6ULF1</accession>
<dbReference type="EMBL" id="JAOTLW010000089">
    <property type="protein sequence ID" value="MDI5834401.1"/>
    <property type="molecule type" value="Genomic_DNA"/>
</dbReference>
<comment type="caution">
    <text evidence="1">The sequence shown here is derived from an EMBL/GenBank/DDBJ whole genome shotgun (WGS) entry which is preliminary data.</text>
</comment>
<evidence type="ECO:0000313" key="1">
    <source>
        <dbReference type="EMBL" id="MDI5834401.1"/>
    </source>
</evidence>
<proteinExistence type="predicted"/>
<organism evidence="1 2">
    <name type="scientific">Shewanella xiamenensis</name>
    <dbReference type="NCBI Taxonomy" id="332186"/>
    <lineage>
        <taxon>Bacteria</taxon>
        <taxon>Pseudomonadati</taxon>
        <taxon>Pseudomonadota</taxon>
        <taxon>Gammaproteobacteria</taxon>
        <taxon>Alteromonadales</taxon>
        <taxon>Shewanellaceae</taxon>
        <taxon>Shewanella</taxon>
    </lineage>
</organism>
<sequence length="98" mass="10790">QSAADRLWILGATTEVSSQIARDIQEDGDRNDISTFILDWTSAPLPLLAIAVVAAGDPAIDFIVKNYLEKTCQPKLTDSELKSSFQTISNHPEFENLL</sequence>
<protein>
    <submittedName>
        <fullName evidence="1">Uncharacterized protein</fullName>
    </submittedName>
</protein>
<feature type="non-terminal residue" evidence="1">
    <location>
        <position position="98"/>
    </location>
</feature>